<dbReference type="InterPro" id="IPR017981">
    <property type="entry name" value="GPCR_2-like_7TM"/>
</dbReference>
<reference evidence="11 12" key="1">
    <citation type="submission" date="2024-08" db="EMBL/GenBank/DDBJ databases">
        <authorList>
            <person name="Cucini C."/>
            <person name="Frati F."/>
        </authorList>
    </citation>
    <scope>NUCLEOTIDE SEQUENCE [LARGE SCALE GENOMIC DNA]</scope>
</reference>
<dbReference type="Pfam" id="PF06652">
    <property type="entry name" value="Methuselah_N"/>
    <property type="match status" value="1"/>
</dbReference>
<dbReference type="Gene3D" id="1.20.1070.10">
    <property type="entry name" value="Rhodopsin 7-helix transmembrane proteins"/>
    <property type="match status" value="1"/>
</dbReference>
<feature type="transmembrane region" description="Helical" evidence="9">
    <location>
        <begin position="542"/>
        <end position="563"/>
    </location>
</feature>
<evidence type="ECO:0000256" key="9">
    <source>
        <dbReference type="SAM" id="Phobius"/>
    </source>
</evidence>
<keyword evidence="5 9" id="KW-1133">Transmembrane helix</keyword>
<keyword evidence="4" id="KW-0732">Signal</keyword>
<comment type="subcellular location">
    <subcellularLocation>
        <location evidence="1">Membrane</location>
        <topology evidence="1">Multi-pass membrane protein</topology>
    </subcellularLocation>
</comment>
<protein>
    <recommendedName>
        <fullName evidence="10">G-protein coupled receptors family 2 profile 2 domain-containing protein</fullName>
    </recommendedName>
</protein>
<dbReference type="PANTHER" id="PTHR46953:SF1">
    <property type="entry name" value="G-PROTEIN COUPLED RECEPTOR MTH-LIKE 1-RELATED"/>
    <property type="match status" value="1"/>
</dbReference>
<keyword evidence="3 9" id="KW-0812">Transmembrane</keyword>
<dbReference type="PROSITE" id="PS50261">
    <property type="entry name" value="G_PROTEIN_RECEP_F2_4"/>
    <property type="match status" value="1"/>
</dbReference>
<feature type="transmembrane region" description="Helical" evidence="9">
    <location>
        <begin position="503"/>
        <end position="522"/>
    </location>
</feature>
<evidence type="ECO:0000256" key="1">
    <source>
        <dbReference type="ARBA" id="ARBA00004141"/>
    </source>
</evidence>
<keyword evidence="7 9" id="KW-0472">Membrane</keyword>
<dbReference type="SUPFAM" id="SSF63877">
    <property type="entry name" value="Methuselah ectodomain"/>
    <property type="match status" value="1"/>
</dbReference>
<keyword evidence="6" id="KW-0807">Transducer</keyword>
<dbReference type="InterPro" id="IPR036272">
    <property type="entry name" value="Methuselah_N_sf"/>
</dbReference>
<dbReference type="InterPro" id="IPR000832">
    <property type="entry name" value="GPCR_2_secretin-like"/>
</dbReference>
<evidence type="ECO:0000256" key="7">
    <source>
        <dbReference type="ARBA" id="ARBA00023136"/>
    </source>
</evidence>
<dbReference type="Pfam" id="PF00002">
    <property type="entry name" value="7tm_2"/>
    <property type="match status" value="1"/>
</dbReference>
<feature type="transmembrane region" description="Helical" evidence="9">
    <location>
        <begin position="641"/>
        <end position="663"/>
    </location>
</feature>
<dbReference type="EMBL" id="CAXLJM020000078">
    <property type="protein sequence ID" value="CAL8129825.1"/>
    <property type="molecule type" value="Genomic_DNA"/>
</dbReference>
<dbReference type="PANTHER" id="PTHR46953">
    <property type="entry name" value="G-PROTEIN COUPLED RECEPTOR MTH-LIKE 1-RELATED"/>
    <property type="match status" value="1"/>
</dbReference>
<feature type="compositionally biased region" description="Low complexity" evidence="8">
    <location>
        <begin position="82"/>
        <end position="92"/>
    </location>
</feature>
<name>A0ABP1RL18_9HEXA</name>
<feature type="domain" description="G-protein coupled receptors family 2 profile 2" evidence="10">
    <location>
        <begin position="428"/>
        <end position="701"/>
    </location>
</feature>
<proteinExistence type="inferred from homology"/>
<sequence length="828" mass="93536">MAISVQGLMKLQKHKFTFFTGAMRNSVSARNWKRKRLSPLHCLLPLECLLLVVIVTNVIASGEVVETVTVESDYETEPSSPPSSSSSSSETSGVAGNVYRGQSVQSVLSSFDGVHQLYPTVNKCCPFFSRYESGECVQAQKNSSRMVRTQREPYWEAPKTMVTLGLVGRDLDGMEISNDTVVFRLRVSQPACASERIERIIKHDIQPRNYNQDVNGTSTSGFEPAVILTIDGSLAWADEAGVLNQVSDQDFCIDIVEENVFVAVICMPECNEKQPCIRKCCRQDSVLFNSTCMPSNRPWIPRLYSTPNGSPLSASEVAGLKISYKIGHPCEDAYAVSLRDEPDEKMYLLLNGTLVLDSGNSKVFIEPDKYCLDGAGSHTILISDNNPEYPEPFEIVHYGGTEIDQVVHICFSGDNVPEDNTKYDVWQLRLYASVNLVSTFFLLLTAIVYVILWEHQNIHGWLQYSYVISLLCANIFLSVVQFAPHSLQIECLVCCRIMGSLIHFSYLSAFFWLTSMNFDLFWTFSGCRPLRTSTNTGEKKRYLGFLLFSLGFPTLIAGAGLVLDSLFKDDPQLFVITPRFGERNCYFYGEKEKLPYFYGPVGLLLTINSIFFVCTIYSLHKLQNDTKFATRQSSRQEKQRFLLFMKLFVVMGVTWIFDVISWATEQLNPGERHFIRKIFVPTDLLIALQGVAIFVIFTCKPNTCRQLEAQFKKFSLYLQEQRDKNTDGWSMTRVRLRQVAIWICLVIIPVVNRLRELMSFCCRATRTLEGRRGLNHNSTLTSSWDKTRKASDCSVSTVVTHVDHHGSIEMDCASTARTSSFPNGKGNK</sequence>
<accession>A0ABP1RL18</accession>
<feature type="transmembrane region" description="Helical" evidence="9">
    <location>
        <begin position="678"/>
        <end position="697"/>
    </location>
</feature>
<keyword evidence="6" id="KW-0675">Receptor</keyword>
<evidence type="ECO:0000256" key="2">
    <source>
        <dbReference type="ARBA" id="ARBA00008979"/>
    </source>
</evidence>
<feature type="transmembrane region" description="Helical" evidence="9">
    <location>
        <begin position="596"/>
        <end position="620"/>
    </location>
</feature>
<feature type="transmembrane region" description="Helical" evidence="9">
    <location>
        <begin position="430"/>
        <end position="452"/>
    </location>
</feature>
<dbReference type="InterPro" id="IPR023311">
    <property type="entry name" value="Methusela_ecto_dom_2"/>
</dbReference>
<evidence type="ECO:0000256" key="6">
    <source>
        <dbReference type="ARBA" id="ARBA00023040"/>
    </source>
</evidence>
<evidence type="ECO:0000313" key="11">
    <source>
        <dbReference type="EMBL" id="CAL8129825.1"/>
    </source>
</evidence>
<comment type="similarity">
    <text evidence="2">Belongs to the G-protein coupled receptor 2 family. Mth subfamily.</text>
</comment>
<evidence type="ECO:0000313" key="12">
    <source>
        <dbReference type="Proteomes" id="UP001642540"/>
    </source>
</evidence>
<dbReference type="Proteomes" id="UP001642540">
    <property type="component" value="Unassembled WGS sequence"/>
</dbReference>
<evidence type="ECO:0000256" key="3">
    <source>
        <dbReference type="ARBA" id="ARBA00022692"/>
    </source>
</evidence>
<dbReference type="CDD" id="cd15039">
    <property type="entry name" value="7tmB3_Methuselah-like"/>
    <property type="match status" value="1"/>
</dbReference>
<evidence type="ECO:0000259" key="10">
    <source>
        <dbReference type="PROSITE" id="PS50261"/>
    </source>
</evidence>
<evidence type="ECO:0000256" key="5">
    <source>
        <dbReference type="ARBA" id="ARBA00022989"/>
    </source>
</evidence>
<gene>
    <name evidence="11" type="ORF">ODALV1_LOCUS23453</name>
</gene>
<dbReference type="InterPro" id="IPR052808">
    <property type="entry name" value="GPCR_Mth-like"/>
</dbReference>
<feature type="transmembrane region" description="Helical" evidence="9">
    <location>
        <begin position="464"/>
        <end position="483"/>
    </location>
</feature>
<feature type="region of interest" description="Disordered" evidence="8">
    <location>
        <begin position="71"/>
        <end position="95"/>
    </location>
</feature>
<comment type="caution">
    <text evidence="11">The sequence shown here is derived from an EMBL/GenBank/DDBJ whole genome shotgun (WGS) entry which is preliminary data.</text>
</comment>
<dbReference type="InterPro" id="IPR010596">
    <property type="entry name" value="Methuselah_N_dom"/>
</dbReference>
<keyword evidence="6" id="KW-0297">G-protein coupled receptor</keyword>
<evidence type="ECO:0000256" key="8">
    <source>
        <dbReference type="SAM" id="MobiDB-lite"/>
    </source>
</evidence>
<keyword evidence="12" id="KW-1185">Reference proteome</keyword>
<evidence type="ECO:0000256" key="4">
    <source>
        <dbReference type="ARBA" id="ARBA00022729"/>
    </source>
</evidence>
<organism evidence="11 12">
    <name type="scientific">Orchesella dallaii</name>
    <dbReference type="NCBI Taxonomy" id="48710"/>
    <lineage>
        <taxon>Eukaryota</taxon>
        <taxon>Metazoa</taxon>
        <taxon>Ecdysozoa</taxon>
        <taxon>Arthropoda</taxon>
        <taxon>Hexapoda</taxon>
        <taxon>Collembola</taxon>
        <taxon>Entomobryomorpha</taxon>
        <taxon>Entomobryoidea</taxon>
        <taxon>Orchesellidae</taxon>
        <taxon>Orchesellinae</taxon>
        <taxon>Orchesella</taxon>
    </lineage>
</organism>
<dbReference type="Gene3D" id="2.170.180.11">
    <property type="entry name" value="Methuselah ectodomain, domain 2"/>
    <property type="match status" value="1"/>
</dbReference>
<dbReference type="SUPFAM" id="SSF81321">
    <property type="entry name" value="Family A G protein-coupled receptor-like"/>
    <property type="match status" value="1"/>
</dbReference>